<dbReference type="WBParaSite" id="Gr19_v10_g17123.t2">
    <property type="protein sequence ID" value="Gr19_v10_g17123.t2"/>
    <property type="gene ID" value="Gr19_v10_g17123"/>
</dbReference>
<proteinExistence type="predicted"/>
<dbReference type="Proteomes" id="UP000887572">
    <property type="component" value="Unplaced"/>
</dbReference>
<keyword evidence="1" id="KW-1185">Reference proteome</keyword>
<reference evidence="2" key="1">
    <citation type="submission" date="2022-11" db="UniProtKB">
        <authorList>
            <consortium name="WormBaseParasite"/>
        </authorList>
    </citation>
    <scope>IDENTIFICATION</scope>
</reference>
<evidence type="ECO:0000313" key="1">
    <source>
        <dbReference type="Proteomes" id="UP000887572"/>
    </source>
</evidence>
<sequence>MPNDTRKWGKNCTKVYDAALANVDAILERLELFFYSRQLVEENFHPTKKKVLEPNAQVALRFLIQQNVGVVPRSSDPPMKFL</sequence>
<protein>
    <submittedName>
        <fullName evidence="2">Uncharacterized protein</fullName>
    </submittedName>
</protein>
<dbReference type="AlphaFoldDB" id="A0A914HFU4"/>
<name>A0A914HFU4_GLORO</name>
<evidence type="ECO:0000313" key="2">
    <source>
        <dbReference type="WBParaSite" id="Gr19_v10_g17123.t2"/>
    </source>
</evidence>
<accession>A0A914HFU4</accession>
<organism evidence="1 2">
    <name type="scientific">Globodera rostochiensis</name>
    <name type="common">Golden nematode worm</name>
    <name type="synonym">Heterodera rostochiensis</name>
    <dbReference type="NCBI Taxonomy" id="31243"/>
    <lineage>
        <taxon>Eukaryota</taxon>
        <taxon>Metazoa</taxon>
        <taxon>Ecdysozoa</taxon>
        <taxon>Nematoda</taxon>
        <taxon>Chromadorea</taxon>
        <taxon>Rhabditida</taxon>
        <taxon>Tylenchina</taxon>
        <taxon>Tylenchomorpha</taxon>
        <taxon>Tylenchoidea</taxon>
        <taxon>Heteroderidae</taxon>
        <taxon>Heteroderinae</taxon>
        <taxon>Globodera</taxon>
    </lineage>
</organism>